<gene>
    <name evidence="1" type="ORF">SNEC2469_LOCUS19699</name>
</gene>
<reference evidence="1" key="1">
    <citation type="submission" date="2021-02" db="EMBL/GenBank/DDBJ databases">
        <authorList>
            <person name="Dougan E. K."/>
            <person name="Rhodes N."/>
            <person name="Thang M."/>
            <person name="Chan C."/>
        </authorList>
    </citation>
    <scope>NUCLEOTIDE SEQUENCE</scope>
</reference>
<evidence type="ECO:0000313" key="1">
    <source>
        <dbReference type="EMBL" id="CAE7684329.1"/>
    </source>
</evidence>
<dbReference type="EMBL" id="CAJNJA010033817">
    <property type="protein sequence ID" value="CAE7684329.1"/>
    <property type="molecule type" value="Genomic_DNA"/>
</dbReference>
<dbReference type="Proteomes" id="UP000601435">
    <property type="component" value="Unassembled WGS sequence"/>
</dbReference>
<keyword evidence="2" id="KW-1185">Reference proteome</keyword>
<proteinExistence type="predicted"/>
<protein>
    <submittedName>
        <fullName evidence="1">Uncharacterized protein</fullName>
    </submittedName>
</protein>
<dbReference type="AlphaFoldDB" id="A0A812WR38"/>
<feature type="non-terminal residue" evidence="1">
    <location>
        <position position="317"/>
    </location>
</feature>
<evidence type="ECO:0000313" key="2">
    <source>
        <dbReference type="Proteomes" id="UP000601435"/>
    </source>
</evidence>
<organism evidence="1 2">
    <name type="scientific">Symbiodinium necroappetens</name>
    <dbReference type="NCBI Taxonomy" id="1628268"/>
    <lineage>
        <taxon>Eukaryota</taxon>
        <taxon>Sar</taxon>
        <taxon>Alveolata</taxon>
        <taxon>Dinophyceae</taxon>
        <taxon>Suessiales</taxon>
        <taxon>Symbiodiniaceae</taxon>
        <taxon>Symbiodinium</taxon>
    </lineage>
</organism>
<comment type="caution">
    <text evidence="1">The sequence shown here is derived from an EMBL/GenBank/DDBJ whole genome shotgun (WGS) entry which is preliminary data.</text>
</comment>
<name>A0A812WR38_9DINO</name>
<accession>A0A812WR38</accession>
<sequence>MQSLNPGHGPATTAWAHSAFNKKDRILLDAISKEVMQRLYEIEPQSLGILADAQLGCQPQLEQALRPFAQRFADLMPRGLDDSTMTTFMQLVREIRVDNFGAWGTRHVFQQMGLASPTQDFLDRAQGEILQAGAAVGADEGAVAAVAETTGLVHAGDAKVHMVFHAAELMRFSVAGLMEDSELLKALRGAKPGWTQQDLVAVQRKLTKVGIRSPEELSSSLSSLNELLQGAGFLKFSADTLQALRERLPQIDSGTQPSLFDLQQGWHHPRNGYPAGGFGRTKGAMGGKVGFGGPNPNSVFKHAQQKEAPLCEDNLWK</sequence>